<accession>A0A9P8GQZ1</accession>
<evidence type="ECO:0000313" key="2">
    <source>
        <dbReference type="Proteomes" id="UP000767238"/>
    </source>
</evidence>
<feature type="non-terminal residue" evidence="1">
    <location>
        <position position="167"/>
    </location>
</feature>
<reference evidence="1" key="1">
    <citation type="journal article" date="2021" name="J Fungi (Basel)">
        <title>Virulence traits and population genomics of the black yeast Aureobasidium melanogenum.</title>
        <authorList>
            <person name="Cernosa A."/>
            <person name="Sun X."/>
            <person name="Gostincar C."/>
            <person name="Fang C."/>
            <person name="Gunde-Cimerman N."/>
            <person name="Song Z."/>
        </authorList>
    </citation>
    <scope>NUCLEOTIDE SEQUENCE</scope>
    <source>
        <strain evidence="1">EXF-8016</strain>
    </source>
</reference>
<dbReference type="AlphaFoldDB" id="A0A9P8GQZ1"/>
<organism evidence="1 2">
    <name type="scientific">Aureobasidium melanogenum</name>
    <name type="common">Aureobasidium pullulans var. melanogenum</name>
    <dbReference type="NCBI Taxonomy" id="46634"/>
    <lineage>
        <taxon>Eukaryota</taxon>
        <taxon>Fungi</taxon>
        <taxon>Dikarya</taxon>
        <taxon>Ascomycota</taxon>
        <taxon>Pezizomycotina</taxon>
        <taxon>Dothideomycetes</taxon>
        <taxon>Dothideomycetidae</taxon>
        <taxon>Dothideales</taxon>
        <taxon>Saccotheciaceae</taxon>
        <taxon>Aureobasidium</taxon>
    </lineage>
</organism>
<reference evidence="1" key="2">
    <citation type="submission" date="2021-08" db="EMBL/GenBank/DDBJ databases">
        <authorList>
            <person name="Gostincar C."/>
            <person name="Sun X."/>
            <person name="Song Z."/>
            <person name="Gunde-Cimerman N."/>
        </authorList>
    </citation>
    <scope>NUCLEOTIDE SEQUENCE</scope>
    <source>
        <strain evidence="1">EXF-8016</strain>
    </source>
</reference>
<comment type="caution">
    <text evidence="1">The sequence shown here is derived from an EMBL/GenBank/DDBJ whole genome shotgun (WGS) entry which is preliminary data.</text>
</comment>
<evidence type="ECO:0000313" key="1">
    <source>
        <dbReference type="EMBL" id="KAH0237881.1"/>
    </source>
</evidence>
<proteinExistence type="predicted"/>
<sequence>MPSPSVSSFSPNQINSMRDIPCIDTLFIGEVNFEAFLHSTPATTQQIRDEATILRNDTASFCGDASFEEGTASVELLSPEGLRGIGWRLPAVRMEGYKEGLAKMMSRKRMLSGSARGRTGFCNVFINLLSIDGTADVFVHLLLFDISDVCNSVAPLKSSSVNNIVPM</sequence>
<gene>
    <name evidence="1" type="ORF">KCV03_g365</name>
</gene>
<dbReference type="Proteomes" id="UP000767238">
    <property type="component" value="Unassembled WGS sequence"/>
</dbReference>
<protein>
    <submittedName>
        <fullName evidence="1">Uncharacterized protein</fullName>
    </submittedName>
</protein>
<name>A0A9P8GQZ1_AURME</name>
<dbReference type="EMBL" id="JAHFYH010000001">
    <property type="protein sequence ID" value="KAH0237881.1"/>
    <property type="molecule type" value="Genomic_DNA"/>
</dbReference>